<feature type="region of interest" description="Disordered" evidence="1">
    <location>
        <begin position="63"/>
        <end position="99"/>
    </location>
</feature>
<accession>A0A074RDC3</accession>
<evidence type="ECO:0000256" key="1">
    <source>
        <dbReference type="SAM" id="MobiDB-lite"/>
    </source>
</evidence>
<reference evidence="2 3" key="1">
    <citation type="submission" date="2013-12" db="EMBL/GenBank/DDBJ databases">
        <authorList>
            <person name="Cubeta M."/>
            <person name="Pakala S."/>
            <person name="Fedorova N."/>
            <person name="Thomas E."/>
            <person name="Dean R."/>
            <person name="Jabaji S."/>
            <person name="Neate S."/>
            <person name="Toda T."/>
            <person name="Tavantzis S."/>
            <person name="Vilgalys R."/>
            <person name="Bharathan N."/>
            <person name="Pakala S."/>
            <person name="Losada L.S."/>
            <person name="Zafar N."/>
            <person name="Nierman W."/>
        </authorList>
    </citation>
    <scope>NUCLEOTIDE SEQUENCE [LARGE SCALE GENOMIC DNA]</scope>
    <source>
        <strain evidence="2 3">123E</strain>
    </source>
</reference>
<dbReference type="AlphaFoldDB" id="A0A074RDC3"/>
<dbReference type="Proteomes" id="UP000027456">
    <property type="component" value="Unassembled WGS sequence"/>
</dbReference>
<evidence type="ECO:0000313" key="2">
    <source>
        <dbReference type="EMBL" id="KEP45176.1"/>
    </source>
</evidence>
<organism evidence="2 3">
    <name type="scientific">Rhizoctonia solani 123E</name>
    <dbReference type="NCBI Taxonomy" id="1423351"/>
    <lineage>
        <taxon>Eukaryota</taxon>
        <taxon>Fungi</taxon>
        <taxon>Dikarya</taxon>
        <taxon>Basidiomycota</taxon>
        <taxon>Agaricomycotina</taxon>
        <taxon>Agaricomycetes</taxon>
        <taxon>Cantharellales</taxon>
        <taxon>Ceratobasidiaceae</taxon>
        <taxon>Rhizoctonia</taxon>
    </lineage>
</organism>
<keyword evidence="3" id="KW-1185">Reference proteome</keyword>
<feature type="compositionally biased region" description="Basic and acidic residues" evidence="1">
    <location>
        <begin position="72"/>
        <end position="91"/>
    </location>
</feature>
<feature type="non-terminal residue" evidence="2">
    <location>
        <position position="639"/>
    </location>
</feature>
<feature type="compositionally biased region" description="Basic and acidic residues" evidence="1">
    <location>
        <begin position="628"/>
        <end position="639"/>
    </location>
</feature>
<sequence length="639" mass="69619">MDYIIQYASMPATNPSPQKSSRHFERSSRITQLSMLTLQEPAATNMVDSIVHNTESSVPIIASQAHSQDTSPTRERVPEANKSLEDIERSDPLQTQCASPYPAHTVSVCTPLASTSPANSSETLSAPNSAELDIPLEDVTQYALTASASCTDYVLLLLVITEDALTTVSTPSEPQDNLRRSRSPEASRISFSAASDSSMLPDRLCAEPAAGLLVKPFAQLVPTAPESARALEEYFNSEEQECLRLKSLPASPIAMEQLPSHVCALLSCVDTLTMNLSIATQTTQVLAAKYTYDTLSIASKQSISLQALNANTRLLPIDSPQTLGAITEPEEDRISHSLVDWTPVFDLTHIRVPPSPLDVLAPTANAAMRTTTRSIQLIIKHTDMYTLSAKALRVVVQPTLLEPDAPQRLVDDLTSATRTVTRNAYTPVAESALTKLKPDIHFVSSHPTSTISTSLSLIDPSLRNHVLTEPIANSSNVLIARSIQAHNISLYTLIRLNEPVTFINIDQLRTTTSILVEVLNLPYTLAPPCPIDSTMSVSSATTKITSIIVDESIPRKQAECQRNTSRPMAPDLQSHANWLARQTVSEASRRLQRAAGLLNQPVDKDLHGTVLEPSRYQPPPVEPGRSTALEHRHQSEVLP</sequence>
<evidence type="ECO:0000313" key="3">
    <source>
        <dbReference type="Proteomes" id="UP000027456"/>
    </source>
</evidence>
<protein>
    <submittedName>
        <fullName evidence="2">Uncharacterized protein</fullName>
    </submittedName>
</protein>
<proteinExistence type="predicted"/>
<dbReference type="HOGENOM" id="CLU_429370_0_0_1"/>
<dbReference type="EMBL" id="AZST01002143">
    <property type="protein sequence ID" value="KEP45176.1"/>
    <property type="molecule type" value="Genomic_DNA"/>
</dbReference>
<comment type="caution">
    <text evidence="2">The sequence shown here is derived from an EMBL/GenBank/DDBJ whole genome shotgun (WGS) entry which is preliminary data.</text>
</comment>
<name>A0A074RDC3_9AGAM</name>
<feature type="region of interest" description="Disordered" evidence="1">
    <location>
        <begin position="595"/>
        <end position="639"/>
    </location>
</feature>
<gene>
    <name evidence="2" type="ORF">V565_307320</name>
</gene>